<gene>
    <name evidence="2" type="ORF">ECC02_005471</name>
</gene>
<feature type="region of interest" description="Disordered" evidence="1">
    <location>
        <begin position="404"/>
        <end position="436"/>
    </location>
</feature>
<reference evidence="2 3" key="1">
    <citation type="journal article" date="2019" name="Genome Biol. Evol.">
        <title>Nanopore Sequencing Significantly Improves Genome Assembly of the Protozoan Parasite Trypanosoma cruzi.</title>
        <authorList>
            <person name="Diaz-Viraque F."/>
            <person name="Pita S."/>
            <person name="Greif G."/>
            <person name="de Souza R.C.M."/>
            <person name="Iraola G."/>
            <person name="Robello C."/>
        </authorList>
    </citation>
    <scope>NUCLEOTIDE SEQUENCE [LARGE SCALE GENOMIC DNA]</scope>
    <source>
        <strain evidence="2 3">Berenice</strain>
    </source>
</reference>
<dbReference type="VEuPathDB" id="TriTrypDB:BCY84_15056"/>
<feature type="compositionally biased region" description="Polar residues" evidence="1">
    <location>
        <begin position="113"/>
        <end position="134"/>
    </location>
</feature>
<evidence type="ECO:0000313" key="2">
    <source>
        <dbReference type="EMBL" id="KAF5221410.1"/>
    </source>
</evidence>
<dbReference type="Proteomes" id="UP000583944">
    <property type="component" value="Unassembled WGS sequence"/>
</dbReference>
<dbReference type="VEuPathDB" id="TriTrypDB:ECC02_005471"/>
<evidence type="ECO:0000256" key="1">
    <source>
        <dbReference type="SAM" id="MobiDB-lite"/>
    </source>
</evidence>
<accession>A0A7J6Y589</accession>
<protein>
    <submittedName>
        <fullName evidence="2">Uncharacterized protein</fullName>
    </submittedName>
</protein>
<evidence type="ECO:0000313" key="3">
    <source>
        <dbReference type="Proteomes" id="UP000583944"/>
    </source>
</evidence>
<feature type="compositionally biased region" description="Basic and acidic residues" evidence="1">
    <location>
        <begin position="422"/>
        <end position="436"/>
    </location>
</feature>
<proteinExistence type="predicted"/>
<sequence>MGDGDRDGENFIDSFLDDFCCLVSRFLKISCRTRVGLVPAPPPASPSSSSPSFIKPVTDATHVEEQLDAADSMLRLMSEAKPRVKTSEKKADFPTESAVFLLRLRSLLERQLNQDQQSDVLPSTSKTRCSTRGESPSGGESKFSHTCLDAPCRRVRKHLHRFPNAVVGDIRGTSALNRRIATEDAECQTEFSDMFSMGHEPSSLGQGVAVHLRRRVSSLSDAHGCLALILQQHTISSILALGHVLAEANKNPTKMQECDLRIQTRYVEGIQGVLEKEQVRLNKECSNWNGIKEHEQLHFSEIVQVLERLEMAVASVDCRAFVVEEVDEGIKGCDVHDKPVSIEGSSVTDLVGLFGKSCAGFVSKLVVYCLQCFSSALTSASGSPLRWSYLEKVLFLTDSESPVPTVPMEMSRTPSRGSGDMDVDKTPTQERSESVRACDVDELPKRRNTDTPWQEGENQLLRLMQKFRPCHEYEEVRQLEILV</sequence>
<feature type="region of interest" description="Disordered" evidence="1">
    <location>
        <begin position="113"/>
        <end position="144"/>
    </location>
</feature>
<organism evidence="2 3">
    <name type="scientific">Trypanosoma cruzi</name>
    <dbReference type="NCBI Taxonomy" id="5693"/>
    <lineage>
        <taxon>Eukaryota</taxon>
        <taxon>Discoba</taxon>
        <taxon>Euglenozoa</taxon>
        <taxon>Kinetoplastea</taxon>
        <taxon>Metakinetoplastina</taxon>
        <taxon>Trypanosomatida</taxon>
        <taxon>Trypanosomatidae</taxon>
        <taxon>Trypanosoma</taxon>
        <taxon>Schizotrypanum</taxon>
    </lineage>
</organism>
<dbReference type="AlphaFoldDB" id="A0A7J6Y589"/>
<dbReference type="EMBL" id="JABDHM010000037">
    <property type="protein sequence ID" value="KAF5221410.1"/>
    <property type="molecule type" value="Genomic_DNA"/>
</dbReference>
<comment type="caution">
    <text evidence="2">The sequence shown here is derived from an EMBL/GenBank/DDBJ whole genome shotgun (WGS) entry which is preliminary data.</text>
</comment>
<name>A0A7J6Y589_TRYCR</name>